<comment type="caution">
    <text evidence="10">The sequence shown here is derived from an EMBL/GenBank/DDBJ whole genome shotgun (WGS) entry which is preliminary data.</text>
</comment>
<evidence type="ECO:0000256" key="7">
    <source>
        <dbReference type="PROSITE-ProRule" id="PRU01094"/>
    </source>
</evidence>
<feature type="transmembrane region" description="Helical" evidence="8">
    <location>
        <begin position="100"/>
        <end position="126"/>
    </location>
</feature>
<dbReference type="PANTHER" id="PTHR14009">
    <property type="entry name" value="LEUCINE ZIPPER-EF-HAND CONTAINING TRANSMEMBRANE PROTEIN"/>
    <property type="match status" value="1"/>
</dbReference>
<dbReference type="AlphaFoldDB" id="A0A1R2BT83"/>
<evidence type="ECO:0000256" key="8">
    <source>
        <dbReference type="SAM" id="Phobius"/>
    </source>
</evidence>
<dbReference type="EMBL" id="MPUH01000450">
    <property type="protein sequence ID" value="OMJ79877.1"/>
    <property type="molecule type" value="Genomic_DNA"/>
</dbReference>
<evidence type="ECO:0000256" key="1">
    <source>
        <dbReference type="ARBA" id="ARBA00004434"/>
    </source>
</evidence>
<evidence type="ECO:0000256" key="5">
    <source>
        <dbReference type="ARBA" id="ARBA00023128"/>
    </source>
</evidence>
<gene>
    <name evidence="10" type="ORF">SteCoe_20023</name>
</gene>
<keyword evidence="2 8" id="KW-0812">Transmembrane</keyword>
<evidence type="ECO:0000256" key="3">
    <source>
        <dbReference type="ARBA" id="ARBA00022792"/>
    </source>
</evidence>
<name>A0A1R2BT83_9CILI</name>
<dbReference type="GO" id="GO:0005743">
    <property type="term" value="C:mitochondrial inner membrane"/>
    <property type="evidence" value="ECO:0007669"/>
    <property type="project" value="UniProtKB-SubCell"/>
</dbReference>
<dbReference type="OrthoDB" id="285814at2759"/>
<accession>A0A1R2BT83</accession>
<keyword evidence="5 7" id="KW-0496">Mitochondrion</keyword>
<dbReference type="PANTHER" id="PTHR14009:SF1">
    <property type="entry name" value="MITOCHONDRIAL PROTON_CALCIUM EXCHANGER PROTEIN"/>
    <property type="match status" value="1"/>
</dbReference>
<evidence type="ECO:0000256" key="2">
    <source>
        <dbReference type="ARBA" id="ARBA00022692"/>
    </source>
</evidence>
<keyword evidence="4 8" id="KW-1133">Transmembrane helix</keyword>
<organism evidence="10 11">
    <name type="scientific">Stentor coeruleus</name>
    <dbReference type="NCBI Taxonomy" id="5963"/>
    <lineage>
        <taxon>Eukaryota</taxon>
        <taxon>Sar</taxon>
        <taxon>Alveolata</taxon>
        <taxon>Ciliophora</taxon>
        <taxon>Postciliodesmatophora</taxon>
        <taxon>Heterotrichea</taxon>
        <taxon>Heterotrichida</taxon>
        <taxon>Stentoridae</taxon>
        <taxon>Stentor</taxon>
    </lineage>
</organism>
<dbReference type="Pfam" id="PF07766">
    <property type="entry name" value="LETM1_RBD"/>
    <property type="match status" value="2"/>
</dbReference>
<evidence type="ECO:0000256" key="4">
    <source>
        <dbReference type="ARBA" id="ARBA00022989"/>
    </source>
</evidence>
<dbReference type="GO" id="GO:0043022">
    <property type="term" value="F:ribosome binding"/>
    <property type="evidence" value="ECO:0007669"/>
    <property type="project" value="InterPro"/>
</dbReference>
<protein>
    <recommendedName>
        <fullName evidence="9">Letm1 RBD domain-containing protein</fullName>
    </recommendedName>
</protein>
<dbReference type="GO" id="GO:0030003">
    <property type="term" value="P:intracellular monoatomic cation homeostasis"/>
    <property type="evidence" value="ECO:0007669"/>
    <property type="project" value="TreeGrafter"/>
</dbReference>
<reference evidence="10 11" key="1">
    <citation type="submission" date="2016-11" db="EMBL/GenBank/DDBJ databases">
        <title>The macronuclear genome of Stentor coeruleus: a giant cell with tiny introns.</title>
        <authorList>
            <person name="Slabodnick M."/>
            <person name="Ruby J.G."/>
            <person name="Reiff S.B."/>
            <person name="Swart E.C."/>
            <person name="Gosai S."/>
            <person name="Prabakaran S."/>
            <person name="Witkowska E."/>
            <person name="Larue G.E."/>
            <person name="Fisher S."/>
            <person name="Freeman R.M."/>
            <person name="Gunawardena J."/>
            <person name="Chu W."/>
            <person name="Stover N.A."/>
            <person name="Gregory B.D."/>
            <person name="Nowacki M."/>
            <person name="Derisi J."/>
            <person name="Roy S.W."/>
            <person name="Marshall W.F."/>
            <person name="Sood P."/>
        </authorList>
    </citation>
    <scope>NUCLEOTIDE SEQUENCE [LARGE SCALE GENOMIC DNA]</scope>
    <source>
        <strain evidence="10">WM001</strain>
    </source>
</reference>
<dbReference type="InterPro" id="IPR044202">
    <property type="entry name" value="LETM1/MDM38-like"/>
</dbReference>
<keyword evidence="6 8" id="KW-0472">Membrane</keyword>
<sequence>MLRKLCSGSRCLERSIFWKPTIPERNLFLTKGVLWEPKMIEFHDHIWVHIKSEALKTWKYCKIIYRDGKWFLKKQLKMKFFDESITIKERHKMTATKSDLLKMIPFSFFIIVPGAELTLPIFLYLFPNMIPSAFISKTKEEKKIIHMLDSRNTYAEYLYKFMIAKAGSDKGNKKLVDLLLKDPQSLSKPCLVEHQKEFRRLFRFNDMDTHTLINVCRLLTIEPLTGFKLIGKLIVDPYLRLKSRITKDHKIDSWIPQNIILDSISRFIILYQLLSHIKRIREDDYLLLVDDYDDISMESIIKCCRERAIETESTTNSRVYEELKEWVTFSTNPQSSGRLNHEFIVLTQVFPYLHSVIYEDDPKSITSGERTKVLMQRINMTHFFEFSELEIYLMFEFVRFNPPEIIPPSIRKYLIDEFKRILDEKVMPDDEDQILGLIKTLESVILFDSRPEILKVGND</sequence>
<proteinExistence type="predicted"/>
<keyword evidence="3" id="KW-0999">Mitochondrion inner membrane</keyword>
<comment type="subcellular location">
    <subcellularLocation>
        <location evidence="1">Mitochondrion inner membrane</location>
        <topology evidence="1">Single-pass membrane protein</topology>
    </subcellularLocation>
</comment>
<evidence type="ECO:0000313" key="11">
    <source>
        <dbReference type="Proteomes" id="UP000187209"/>
    </source>
</evidence>
<feature type="domain" description="Letm1 RBD" evidence="9">
    <location>
        <begin position="134"/>
        <end position="370"/>
    </location>
</feature>
<evidence type="ECO:0000256" key="6">
    <source>
        <dbReference type="ARBA" id="ARBA00023136"/>
    </source>
</evidence>
<dbReference type="PROSITE" id="PS51758">
    <property type="entry name" value="LETM1_RBD"/>
    <property type="match status" value="1"/>
</dbReference>
<evidence type="ECO:0000313" key="10">
    <source>
        <dbReference type="EMBL" id="OMJ79877.1"/>
    </source>
</evidence>
<evidence type="ECO:0000259" key="9">
    <source>
        <dbReference type="PROSITE" id="PS51758"/>
    </source>
</evidence>
<dbReference type="Proteomes" id="UP000187209">
    <property type="component" value="Unassembled WGS sequence"/>
</dbReference>
<dbReference type="InterPro" id="IPR033122">
    <property type="entry name" value="LETM1-like_RBD"/>
</dbReference>
<keyword evidence="11" id="KW-1185">Reference proteome</keyword>